<accession>A0A507CCZ1</accession>
<dbReference type="OrthoDB" id="544685at2759"/>
<keyword evidence="2 7" id="KW-0812">Transmembrane</keyword>
<feature type="domain" description="EF-hand" evidence="8">
    <location>
        <begin position="485"/>
        <end position="520"/>
    </location>
</feature>
<dbReference type="Pfam" id="PF25886">
    <property type="entry name" value="Msy1"/>
    <property type="match status" value="1"/>
</dbReference>
<proteinExistence type="predicted"/>
<keyword evidence="5 7" id="KW-0472">Membrane</keyword>
<dbReference type="SUPFAM" id="SSF50182">
    <property type="entry name" value="Sm-like ribonucleoproteins"/>
    <property type="match status" value="1"/>
</dbReference>
<dbReference type="InterPro" id="IPR058650">
    <property type="entry name" value="Msy1/2-like"/>
</dbReference>
<protein>
    <recommendedName>
        <fullName evidence="8">EF-hand domain-containing protein</fullName>
    </recommendedName>
</protein>
<evidence type="ECO:0000313" key="9">
    <source>
        <dbReference type="EMBL" id="TPX37039.1"/>
    </source>
</evidence>
<dbReference type="RefSeq" id="XP_031027109.1">
    <property type="nucleotide sequence ID" value="XM_031166777.1"/>
</dbReference>
<feature type="region of interest" description="Disordered" evidence="6">
    <location>
        <begin position="1"/>
        <end position="24"/>
    </location>
</feature>
<feature type="region of interest" description="Disordered" evidence="6">
    <location>
        <begin position="69"/>
        <end position="110"/>
    </location>
</feature>
<dbReference type="GeneID" id="42002074"/>
<dbReference type="InterPro" id="IPR023408">
    <property type="entry name" value="MscS_beta-dom_sf"/>
</dbReference>
<feature type="transmembrane region" description="Helical" evidence="7">
    <location>
        <begin position="146"/>
        <end position="176"/>
    </location>
</feature>
<feature type="transmembrane region" description="Helical" evidence="7">
    <location>
        <begin position="262"/>
        <end position="280"/>
    </location>
</feature>
<sequence length="753" mass="84555">MEAGQEEISSNSDQPTEVVVDSMQPSSSANNMIINNASEILQQLLHNGQISRASYDLLLMSQVNNAAITSTSRNRSVSSRKKSAGLVPAHVESPIQELQHGDDQDLGSPKVDDAKTFDWEHDEIDVAPTQSSKIAKSKRGYLSRRWIMSLPLFPQTILMILLGGVAITIPGIISLLLCVQDRGVYWTVQRPTCMGIAGYPTFVFSVYFLILWTFFWGERYVLTILPEVLIRLSDIFLGTSDDGETNAFVEHVMDYLRHMRRAIEFLLLSAVGLTSFTTIFTSNVDTTNYYNWQQVVTLLWSSLLWSCFVWVAERFLLQLFAVQFSQRAYSERIEAEKYAFHVLGCLNRARYRPNNSVGLNVPTDSDISTDSSHSDELETAVTELEKQARKTSSTPQNHWLGLRNRSSYSAGVEKFQKGIEKHAVRLGLNIKNVAGVVVGVETGETAGVLLRSLHDAKMLSKRLFLSLKRGSSGILVPADFRPYFPTQAETMAAFKLLDKDENGDISPQEMRTTIIEIYRERLSLDKSIRDGNQAMHKLDGLLKVFMFALIIFICLGIWGVNITNFLAGLISLWLGILFAIGATIKNLLESVIFLFLTHPYDVGDRVEIDGNTYIVKEFALSVTVFRTPDGKEVIAPNPVLLTKFINNIRRSGPQVETVLLKLSGDTTEAQLQKLKERLGDFAQHSSRDFNSSVTTHIKELNDSNQMTVSVSITHKTNWSNFSNKVARTNRFMLELRRIMMDLNMSIVIVPPPA</sequence>
<name>A0A507CCZ1_9FUNG</name>
<keyword evidence="3" id="KW-0106">Calcium</keyword>
<keyword evidence="4 7" id="KW-1133">Transmembrane helix</keyword>
<organism evidence="9 10">
    <name type="scientific">Synchytrium microbalum</name>
    <dbReference type="NCBI Taxonomy" id="1806994"/>
    <lineage>
        <taxon>Eukaryota</taxon>
        <taxon>Fungi</taxon>
        <taxon>Fungi incertae sedis</taxon>
        <taxon>Chytridiomycota</taxon>
        <taxon>Chytridiomycota incertae sedis</taxon>
        <taxon>Chytridiomycetes</taxon>
        <taxon>Synchytriales</taxon>
        <taxon>Synchytriaceae</taxon>
        <taxon>Synchytrium</taxon>
    </lineage>
</organism>
<dbReference type="GO" id="GO:0006874">
    <property type="term" value="P:intracellular calcium ion homeostasis"/>
    <property type="evidence" value="ECO:0007669"/>
    <property type="project" value="TreeGrafter"/>
</dbReference>
<keyword evidence="10" id="KW-1185">Reference proteome</keyword>
<dbReference type="PANTHER" id="PTHR31323">
    <property type="entry name" value="MECHANOSENSITIVE ION CHANNEL PROTEIN MSY2"/>
    <property type="match status" value="1"/>
</dbReference>
<dbReference type="Pfam" id="PF00924">
    <property type="entry name" value="MS_channel_2nd"/>
    <property type="match status" value="1"/>
</dbReference>
<evidence type="ECO:0000256" key="2">
    <source>
        <dbReference type="ARBA" id="ARBA00022692"/>
    </source>
</evidence>
<dbReference type="Proteomes" id="UP000319731">
    <property type="component" value="Unassembled WGS sequence"/>
</dbReference>
<dbReference type="InterPro" id="IPR018247">
    <property type="entry name" value="EF_Hand_1_Ca_BS"/>
</dbReference>
<gene>
    <name evidence="9" type="ORF">SmJEL517_g00849</name>
</gene>
<dbReference type="InterPro" id="IPR010920">
    <property type="entry name" value="LSM_dom_sf"/>
</dbReference>
<dbReference type="SUPFAM" id="SSF47473">
    <property type="entry name" value="EF-hand"/>
    <property type="match status" value="1"/>
</dbReference>
<dbReference type="EMBL" id="QEAO01000003">
    <property type="protein sequence ID" value="TPX37039.1"/>
    <property type="molecule type" value="Genomic_DNA"/>
</dbReference>
<evidence type="ECO:0000256" key="7">
    <source>
        <dbReference type="SAM" id="Phobius"/>
    </source>
</evidence>
<comment type="caution">
    <text evidence="9">The sequence shown here is derived from an EMBL/GenBank/DDBJ whole genome shotgun (WGS) entry which is preliminary data.</text>
</comment>
<dbReference type="SMART" id="SM00054">
    <property type="entry name" value="EFh"/>
    <property type="match status" value="1"/>
</dbReference>
<feature type="transmembrane region" description="Helical" evidence="7">
    <location>
        <begin position="292"/>
        <end position="312"/>
    </location>
</feature>
<dbReference type="PANTHER" id="PTHR31323:SF1">
    <property type="entry name" value="MECHANOSENSITIVE ION CHANNEL PROTEIN"/>
    <property type="match status" value="1"/>
</dbReference>
<comment type="subcellular location">
    <subcellularLocation>
        <location evidence="1">Membrane</location>
    </subcellularLocation>
</comment>
<dbReference type="PROSITE" id="PS00018">
    <property type="entry name" value="EF_HAND_1"/>
    <property type="match status" value="1"/>
</dbReference>
<dbReference type="GO" id="GO:0005262">
    <property type="term" value="F:calcium channel activity"/>
    <property type="evidence" value="ECO:0007669"/>
    <property type="project" value="TreeGrafter"/>
</dbReference>
<evidence type="ECO:0000313" key="10">
    <source>
        <dbReference type="Proteomes" id="UP000319731"/>
    </source>
</evidence>
<reference evidence="9 10" key="1">
    <citation type="journal article" date="2019" name="Sci. Rep.">
        <title>Comparative genomics of chytrid fungi reveal insights into the obligate biotrophic and pathogenic lifestyle of Synchytrium endobioticum.</title>
        <authorList>
            <person name="van de Vossenberg B.T.L.H."/>
            <person name="Warris S."/>
            <person name="Nguyen H.D.T."/>
            <person name="van Gent-Pelzer M.P.E."/>
            <person name="Joly D.L."/>
            <person name="van de Geest H.C."/>
            <person name="Bonants P.J.M."/>
            <person name="Smith D.S."/>
            <person name="Levesque C.A."/>
            <person name="van der Lee T.A.J."/>
        </authorList>
    </citation>
    <scope>NUCLEOTIDE SEQUENCE [LARGE SCALE GENOMIC DNA]</scope>
    <source>
        <strain evidence="9 10">JEL517</strain>
    </source>
</reference>
<feature type="transmembrane region" description="Helical" evidence="7">
    <location>
        <begin position="565"/>
        <end position="584"/>
    </location>
</feature>
<evidence type="ECO:0000256" key="4">
    <source>
        <dbReference type="ARBA" id="ARBA00022989"/>
    </source>
</evidence>
<evidence type="ECO:0000256" key="1">
    <source>
        <dbReference type="ARBA" id="ARBA00004370"/>
    </source>
</evidence>
<evidence type="ECO:0000256" key="3">
    <source>
        <dbReference type="ARBA" id="ARBA00022837"/>
    </source>
</evidence>
<dbReference type="InterPro" id="IPR011992">
    <property type="entry name" value="EF-hand-dom_pair"/>
</dbReference>
<dbReference type="Gene3D" id="2.30.30.60">
    <property type="match status" value="1"/>
</dbReference>
<evidence type="ECO:0000256" key="5">
    <source>
        <dbReference type="ARBA" id="ARBA00023136"/>
    </source>
</evidence>
<dbReference type="GO" id="GO:0005509">
    <property type="term" value="F:calcium ion binding"/>
    <property type="evidence" value="ECO:0007669"/>
    <property type="project" value="InterPro"/>
</dbReference>
<dbReference type="GO" id="GO:0016020">
    <property type="term" value="C:membrane"/>
    <property type="evidence" value="ECO:0007669"/>
    <property type="project" value="UniProtKB-SubCell"/>
</dbReference>
<dbReference type="InterPro" id="IPR002048">
    <property type="entry name" value="EF_hand_dom"/>
</dbReference>
<feature type="transmembrane region" description="Helical" evidence="7">
    <location>
        <begin position="196"/>
        <end position="216"/>
    </location>
</feature>
<dbReference type="Gene3D" id="1.10.287.1260">
    <property type="match status" value="1"/>
</dbReference>
<dbReference type="AlphaFoldDB" id="A0A507CCZ1"/>
<evidence type="ECO:0000256" key="6">
    <source>
        <dbReference type="SAM" id="MobiDB-lite"/>
    </source>
</evidence>
<feature type="transmembrane region" description="Helical" evidence="7">
    <location>
        <begin position="541"/>
        <end position="559"/>
    </location>
</feature>
<dbReference type="InterPro" id="IPR006685">
    <property type="entry name" value="MscS_channel_2nd"/>
</dbReference>
<dbReference type="PROSITE" id="PS50222">
    <property type="entry name" value="EF_HAND_2"/>
    <property type="match status" value="1"/>
</dbReference>
<evidence type="ECO:0000259" key="8">
    <source>
        <dbReference type="PROSITE" id="PS50222"/>
    </source>
</evidence>